<proteinExistence type="predicted"/>
<dbReference type="Proteomes" id="UP000029120">
    <property type="component" value="Chromosome 6"/>
</dbReference>
<keyword evidence="4" id="KW-1185">Reference proteome</keyword>
<organism evidence="3 4">
    <name type="scientific">Arabis alpina</name>
    <name type="common">Alpine rock-cress</name>
    <dbReference type="NCBI Taxonomy" id="50452"/>
    <lineage>
        <taxon>Eukaryota</taxon>
        <taxon>Viridiplantae</taxon>
        <taxon>Streptophyta</taxon>
        <taxon>Embryophyta</taxon>
        <taxon>Tracheophyta</taxon>
        <taxon>Spermatophyta</taxon>
        <taxon>Magnoliopsida</taxon>
        <taxon>eudicotyledons</taxon>
        <taxon>Gunneridae</taxon>
        <taxon>Pentapetalae</taxon>
        <taxon>rosids</taxon>
        <taxon>malvids</taxon>
        <taxon>Brassicales</taxon>
        <taxon>Brassicaceae</taxon>
        <taxon>Arabideae</taxon>
        <taxon>Arabis</taxon>
    </lineage>
</organism>
<keyword evidence="1" id="KW-0175">Coiled coil</keyword>
<feature type="compositionally biased region" description="Basic and acidic residues" evidence="2">
    <location>
        <begin position="234"/>
        <end position="255"/>
    </location>
</feature>
<sequence>MKSPVIVSSNSDSGSSSADLEVSLAIDQSHQMRVSDKGGASSSRSVRADHVNDDRCVAIVGADGQDTDRLNINRDLSIEESEDQELEEQALPEFAEEVDGGDLAIDLPTKPSRGFGEMMTGQVSTSESLALTSAPGLLLKVSCACTNATSTTEGCGSRYLSLRSSIARLDALRFLNSPVPHTATSAILTMAAELGRSVNLAQLEEMVGIAKSGDCGRFYASMRSGCMILTGAGRSEKRKDREDDRRHSGADSKSSKKERRKNKALVVPEVANVECSNLEERNAEGDDYDFNLRFAGRGRPILEDPVACGEYVRYIQGHPRGAVPESDEMVERDEFLAFSVDLTKMVSNANFMRTRYEGMLQKNHELIMENRGLKSRMKNMTIAAEEKVGRILALEQKNEELTVEAAKWEDEVQSMIGEKESIYHLAKSQMKRLRVSRSDTATNFGEYAIEKVGTELWEKVEAKFEKIRRHIADSKKMNHISSTVGQIKAFLSFYEEQGSAPEGAVERLQEDLEKYLKMAAAHDVEKISEEDFTFSDRASWIPGEELVFPIETPNRIGQYGLGEEWDSSGEEEVRGGGEVDPRSSRVTLRVGGSDPIVSLRGRERGNGSGSSHVSETDKDEGPLGVDGRAKNVEHPPEVAGAPTRAAEGPSMAADPVGGPVVTPEVPGIDDIDVVNF</sequence>
<feature type="compositionally biased region" description="Basic and acidic residues" evidence="2">
    <location>
        <begin position="571"/>
        <end position="583"/>
    </location>
</feature>
<accession>A0A087GMD7</accession>
<feature type="coiled-coil region" evidence="1">
    <location>
        <begin position="384"/>
        <end position="418"/>
    </location>
</feature>
<evidence type="ECO:0000313" key="3">
    <source>
        <dbReference type="EMBL" id="KFK31039.1"/>
    </source>
</evidence>
<dbReference type="AlphaFoldDB" id="A0A087GMD7"/>
<gene>
    <name evidence="3" type="ordered locus">AALP_Aa6g060000</name>
</gene>
<evidence type="ECO:0000256" key="2">
    <source>
        <dbReference type="SAM" id="MobiDB-lite"/>
    </source>
</evidence>
<dbReference type="eggNOG" id="ENOG502SXPT">
    <property type="taxonomic scope" value="Eukaryota"/>
</dbReference>
<evidence type="ECO:0000313" key="4">
    <source>
        <dbReference type="Proteomes" id="UP000029120"/>
    </source>
</evidence>
<feature type="compositionally biased region" description="Low complexity" evidence="2">
    <location>
        <begin position="1"/>
        <end position="23"/>
    </location>
</feature>
<feature type="compositionally biased region" description="Low complexity" evidence="2">
    <location>
        <begin position="655"/>
        <end position="666"/>
    </location>
</feature>
<reference evidence="4" key="1">
    <citation type="journal article" date="2015" name="Nat. Plants">
        <title>Genome expansion of Arabis alpina linked with retrotransposition and reduced symmetric DNA methylation.</title>
        <authorList>
            <person name="Willing E.M."/>
            <person name="Rawat V."/>
            <person name="Mandakova T."/>
            <person name="Maumus F."/>
            <person name="James G.V."/>
            <person name="Nordstroem K.J."/>
            <person name="Becker C."/>
            <person name="Warthmann N."/>
            <person name="Chica C."/>
            <person name="Szarzynska B."/>
            <person name="Zytnicki M."/>
            <person name="Albani M.C."/>
            <person name="Kiefer C."/>
            <person name="Bergonzi S."/>
            <person name="Castaings L."/>
            <person name="Mateos J.L."/>
            <person name="Berns M.C."/>
            <person name="Bujdoso N."/>
            <person name="Piofczyk T."/>
            <person name="de Lorenzo L."/>
            <person name="Barrero-Sicilia C."/>
            <person name="Mateos I."/>
            <person name="Piednoel M."/>
            <person name="Hagmann J."/>
            <person name="Chen-Min-Tao R."/>
            <person name="Iglesias-Fernandez R."/>
            <person name="Schuster S.C."/>
            <person name="Alonso-Blanco C."/>
            <person name="Roudier F."/>
            <person name="Carbonero P."/>
            <person name="Paz-Ares J."/>
            <person name="Davis S.J."/>
            <person name="Pecinka A."/>
            <person name="Quesneville H."/>
            <person name="Colot V."/>
            <person name="Lysak M.A."/>
            <person name="Weigel D."/>
            <person name="Coupland G."/>
            <person name="Schneeberger K."/>
        </authorList>
    </citation>
    <scope>NUCLEOTIDE SEQUENCE [LARGE SCALE GENOMIC DNA]</scope>
    <source>
        <strain evidence="4">cv. Pajares</strain>
    </source>
</reference>
<evidence type="ECO:0000256" key="1">
    <source>
        <dbReference type="SAM" id="Coils"/>
    </source>
</evidence>
<name>A0A087GMD7_ARAAL</name>
<feature type="region of interest" description="Disordered" evidence="2">
    <location>
        <begin position="561"/>
        <end position="671"/>
    </location>
</feature>
<feature type="region of interest" description="Disordered" evidence="2">
    <location>
        <begin position="232"/>
        <end position="263"/>
    </location>
</feature>
<feature type="region of interest" description="Disordered" evidence="2">
    <location>
        <begin position="1"/>
        <end position="48"/>
    </location>
</feature>
<dbReference type="Gramene" id="KFK31039">
    <property type="protein sequence ID" value="KFK31039"/>
    <property type="gene ID" value="AALP_AA6G060000"/>
</dbReference>
<protein>
    <submittedName>
        <fullName evidence="3">Uncharacterized protein</fullName>
    </submittedName>
</protein>
<feature type="compositionally biased region" description="Basic and acidic residues" evidence="2">
    <location>
        <begin position="614"/>
        <end position="636"/>
    </location>
</feature>
<dbReference type="EMBL" id="CM002874">
    <property type="protein sequence ID" value="KFK31039.1"/>
    <property type="molecule type" value="Genomic_DNA"/>
</dbReference>